<evidence type="ECO:0000256" key="8">
    <source>
        <dbReference type="ARBA" id="ARBA00023136"/>
    </source>
</evidence>
<dbReference type="PROSITE" id="PS00211">
    <property type="entry name" value="ABC_TRANSPORTER_1"/>
    <property type="match status" value="2"/>
</dbReference>
<keyword evidence="14" id="KW-1185">Reference proteome</keyword>
<gene>
    <name evidence="13" type="ORF">ADUPG1_006473</name>
</gene>
<feature type="transmembrane region" description="Helical" evidence="10">
    <location>
        <begin position="927"/>
        <end position="953"/>
    </location>
</feature>
<comment type="similarity">
    <text evidence="2">Belongs to the ABC transporter superfamily. ABCC family. Conjugate transporter (TC 3.A.1.208) subfamily.</text>
</comment>
<dbReference type="InterPro" id="IPR003593">
    <property type="entry name" value="AAA+_ATPase"/>
</dbReference>
<dbReference type="InterPro" id="IPR003439">
    <property type="entry name" value="ABC_transporter-like_ATP-bd"/>
</dbReference>
<sequence length="1544" mass="171271">MVEQELSVARSPSSPDMEDKGDSETVEVLENVEIKHNMFVNGTFSWLSPLFHYAKKNGSMEVENMPDIKSEWDPKILNKEFVENFEKTKTEKKRFGSVPRTFFAMNKLRYALAIPFSFIYVGTQFLPSIFLKKILTCIYDRALPSPTLPFYEGFIYAGILMVGALLGNYFKAVSAYLSYGAGHRGRIGTIRTLFNKVLRLREAARSQASSGNVINLMLNDTSRMERMYGFFPDLIGSFLTLVVAIILLLDYIGVSSLIGVGSALVLMPVLIIFIKFMVSNFKGKMKEADERVRQTTEVLNGIKTIKMYAYEGAMWKRISEKRKEEMKHVRAISISRSVIMAFFSSLDIIILLFTFLSYTLMGNELNPVVVYQSITLFGLLRGPFQMLPMMFVMFAEMKVSSDRIGGFLSLPEKDEHAFKSTYDPKKKPAQGDVVLKMSRPVSFEWKSGIDRDLKLVLFSREMKGPEIKAIAARAKVEYGLMKATYNKDSGIELPSFKDFLKRKLEDASLKKPSKSLFMARGGSGGKSVRSGSISPAVASSSASSSASPGTQTPSVEYIQTIMGKAEKPEEFNPVLKDINISIKHGTFSTIVGKVGCGKTSFLMSLLGELNVVPAGAIPRHSQDRVEETEEASLLPSRFPLAVLPVQPVAEEPWSAVTINGSVSYSSQTPFILNASVRDNILFGMPYEKEKYERIVEACCLVPDLIQLKNGDLTEIGEKGFTLSGGQKARVSLARAVYSDSDILLLDDPLSAVDAHVAKRLVDDVFCGILKGRTILLVTHQVQYLPRSDRVIALKDGKVHADGSYSEIVSQGIELEGVFEQDEESEETVDSESEKVSRKKILTMKDYHASLAKKDSAVDKLISREEHAHGAVKASNYGAFIASAGIGNVIVAAVFLALQQTFGRLLDSWIADWSLGDTYIFGREWNGLTVYCLLAIVALLFSFIATIILMLACVKASQTMMIKMLTRILKAPMRFFETTPIGRIVNRFSKDTATLDSQIPSTLMSLLGIGLMLASMIIMQGIAVPPVLLVFILIAIIFFVLLGLYSSGVRELKRNEVKTRSPIVSKCNETMAGIVSVRAFNAVDRIREENDSILKTHMKAAYPFIVSFNWISFRLSLCGALLQFSVIAFLILLVSHGWGIEYAGMAVAYSVSFIYLVVYLVQMLAQLQADSSCIERITEYSTNVEMESQFVDIESEKLKIRAMKSSSVLATPVTPSAIDVSDAQKEDYAVRGESEEEGEDDTYIRRYTHCVPAPDAWPSKGEICVKDVYMRYRPKLPLVLNGISFTLRPGEKLGVCGKTGSGKSSLITALLRIVEPEAGQILVDGVDLSTLPLHDARSILSVIPQEGFLFSGTLRDNLDPISLARTGKHGLDDVESAFYCSRVLTRPVPSDEELWEVLRKVSLDTYVSEQKDQLDMKIADNGSNLSQGQRQLVCLARALLVGSKILLLDEATASLDNESDTAIQKVLREEFSHCTLLTVAHRLHTVIDFDRIMVLGDGRVLEIGSPHELLEKEGEFAFLVKETGKESEDFLRKKAKESDLARKAE</sequence>
<evidence type="ECO:0000256" key="10">
    <source>
        <dbReference type="SAM" id="Phobius"/>
    </source>
</evidence>
<feature type="transmembrane region" description="Helical" evidence="10">
    <location>
        <begin position="110"/>
        <end position="130"/>
    </location>
</feature>
<keyword evidence="7 10" id="KW-1133">Transmembrane helix</keyword>
<dbReference type="InterPro" id="IPR050173">
    <property type="entry name" value="ABC_transporter_C-like"/>
</dbReference>
<feature type="transmembrane region" description="Helical" evidence="10">
    <location>
        <begin position="876"/>
        <end position="897"/>
    </location>
</feature>
<evidence type="ECO:0000313" key="14">
    <source>
        <dbReference type="Proteomes" id="UP001057375"/>
    </source>
</evidence>
<keyword evidence="4 10" id="KW-0812">Transmembrane</keyword>
<feature type="transmembrane region" description="Helical" evidence="10">
    <location>
        <begin position="370"/>
        <end position="394"/>
    </location>
</feature>
<dbReference type="PANTHER" id="PTHR24223">
    <property type="entry name" value="ATP-BINDING CASSETTE SUB-FAMILY C"/>
    <property type="match status" value="1"/>
</dbReference>
<proteinExistence type="inferred from homology"/>
<evidence type="ECO:0000256" key="9">
    <source>
        <dbReference type="SAM" id="MobiDB-lite"/>
    </source>
</evidence>
<evidence type="ECO:0000256" key="6">
    <source>
        <dbReference type="ARBA" id="ARBA00022840"/>
    </source>
</evidence>
<dbReference type="GO" id="GO:0005524">
    <property type="term" value="F:ATP binding"/>
    <property type="evidence" value="ECO:0007669"/>
    <property type="project" value="UniProtKB-KW"/>
</dbReference>
<dbReference type="SUPFAM" id="SSF52540">
    <property type="entry name" value="P-loop containing nucleoside triphosphate hydrolases"/>
    <property type="match status" value="2"/>
</dbReference>
<dbReference type="Proteomes" id="UP001057375">
    <property type="component" value="Unassembled WGS sequence"/>
</dbReference>
<feature type="transmembrane region" description="Helical" evidence="10">
    <location>
        <begin position="1141"/>
        <end position="1160"/>
    </location>
</feature>
<accession>A0ABQ5KID4</accession>
<dbReference type="CDD" id="cd18580">
    <property type="entry name" value="ABC_6TM_ABCC_D2"/>
    <property type="match status" value="1"/>
</dbReference>
<feature type="region of interest" description="Disordered" evidence="9">
    <location>
        <begin position="1"/>
        <end position="24"/>
    </location>
</feature>
<dbReference type="InterPro" id="IPR027417">
    <property type="entry name" value="P-loop_NTPase"/>
</dbReference>
<keyword evidence="8 10" id="KW-0472">Membrane</keyword>
<evidence type="ECO:0000313" key="13">
    <source>
        <dbReference type="EMBL" id="GKT32288.1"/>
    </source>
</evidence>
<feature type="domain" description="ABC transporter" evidence="11">
    <location>
        <begin position="550"/>
        <end position="820"/>
    </location>
</feature>
<dbReference type="InterPro" id="IPR044726">
    <property type="entry name" value="ABCC_6TM_D2"/>
</dbReference>
<evidence type="ECO:0000256" key="5">
    <source>
        <dbReference type="ARBA" id="ARBA00022741"/>
    </source>
</evidence>
<dbReference type="SUPFAM" id="SSF90123">
    <property type="entry name" value="ABC transporter transmembrane region"/>
    <property type="match status" value="2"/>
</dbReference>
<evidence type="ECO:0000256" key="1">
    <source>
        <dbReference type="ARBA" id="ARBA00004141"/>
    </source>
</evidence>
<evidence type="ECO:0000259" key="12">
    <source>
        <dbReference type="PROSITE" id="PS50929"/>
    </source>
</evidence>
<dbReference type="PROSITE" id="PS50893">
    <property type="entry name" value="ABC_TRANSPORTER_2"/>
    <property type="match status" value="2"/>
</dbReference>
<dbReference type="PROSITE" id="PS50929">
    <property type="entry name" value="ABC_TM1F"/>
    <property type="match status" value="2"/>
</dbReference>
<feature type="domain" description="ABC transmembrane type-1" evidence="12">
    <location>
        <begin position="883"/>
        <end position="1168"/>
    </location>
</feature>
<evidence type="ECO:0000256" key="7">
    <source>
        <dbReference type="ARBA" id="ARBA00022989"/>
    </source>
</evidence>
<dbReference type="Gene3D" id="3.40.50.300">
    <property type="entry name" value="P-loop containing nucleotide triphosphate hydrolases"/>
    <property type="match status" value="2"/>
</dbReference>
<feature type="transmembrane region" description="Helical" evidence="10">
    <location>
        <begin position="150"/>
        <end position="170"/>
    </location>
</feature>
<dbReference type="SMART" id="SM00382">
    <property type="entry name" value="AAA"/>
    <property type="match status" value="2"/>
</dbReference>
<dbReference type="EMBL" id="BQXS01009965">
    <property type="protein sequence ID" value="GKT32288.1"/>
    <property type="molecule type" value="Genomic_DNA"/>
</dbReference>
<feature type="transmembrane region" description="Helical" evidence="10">
    <location>
        <begin position="337"/>
        <end position="358"/>
    </location>
</feature>
<dbReference type="Gene3D" id="1.20.1560.10">
    <property type="entry name" value="ABC transporter type 1, transmembrane domain"/>
    <property type="match status" value="2"/>
</dbReference>
<dbReference type="CDD" id="cd03244">
    <property type="entry name" value="ABCC_MRP_domain2"/>
    <property type="match status" value="1"/>
</dbReference>
<dbReference type="Pfam" id="PF00664">
    <property type="entry name" value="ABC_membrane"/>
    <property type="match status" value="2"/>
</dbReference>
<feature type="domain" description="ABC transmembrane type-1" evidence="12">
    <location>
        <begin position="111"/>
        <end position="396"/>
    </location>
</feature>
<dbReference type="CDD" id="cd18579">
    <property type="entry name" value="ABC_6TM_ABCC_D1"/>
    <property type="match status" value="1"/>
</dbReference>
<feature type="transmembrane region" description="Helical" evidence="10">
    <location>
        <begin position="1114"/>
        <end position="1135"/>
    </location>
</feature>
<dbReference type="InterPro" id="IPR044746">
    <property type="entry name" value="ABCC_6TM_D1"/>
</dbReference>
<feature type="transmembrane region" description="Helical" evidence="10">
    <location>
        <begin position="1027"/>
        <end position="1044"/>
    </location>
</feature>
<evidence type="ECO:0000256" key="2">
    <source>
        <dbReference type="ARBA" id="ARBA00009726"/>
    </source>
</evidence>
<organism evidence="13 14">
    <name type="scientific">Aduncisulcus paluster</name>
    <dbReference type="NCBI Taxonomy" id="2918883"/>
    <lineage>
        <taxon>Eukaryota</taxon>
        <taxon>Metamonada</taxon>
        <taxon>Carpediemonas-like organisms</taxon>
        <taxon>Aduncisulcus</taxon>
    </lineage>
</organism>
<dbReference type="InterPro" id="IPR011527">
    <property type="entry name" value="ABC1_TM_dom"/>
</dbReference>
<feature type="domain" description="ABC transporter" evidence="11">
    <location>
        <begin position="1262"/>
        <end position="1521"/>
    </location>
</feature>
<evidence type="ECO:0000256" key="4">
    <source>
        <dbReference type="ARBA" id="ARBA00022692"/>
    </source>
</evidence>
<dbReference type="InterPro" id="IPR017871">
    <property type="entry name" value="ABC_transporter-like_CS"/>
</dbReference>
<protein>
    <submittedName>
        <fullName evidence="13">ATP-binding cassette sub-family C member 2</fullName>
    </submittedName>
</protein>
<keyword evidence="5" id="KW-0547">Nucleotide-binding</keyword>
<feature type="region of interest" description="Disordered" evidence="9">
    <location>
        <begin position="518"/>
        <end position="553"/>
    </location>
</feature>
<comment type="subcellular location">
    <subcellularLocation>
        <location evidence="1">Membrane</location>
        <topology evidence="1">Multi-pass membrane protein</topology>
    </subcellularLocation>
</comment>
<feature type="transmembrane region" description="Helical" evidence="10">
    <location>
        <begin position="255"/>
        <end position="278"/>
    </location>
</feature>
<keyword evidence="3" id="KW-0813">Transport</keyword>
<reference evidence="13" key="1">
    <citation type="submission" date="2022-03" db="EMBL/GenBank/DDBJ databases">
        <title>Draft genome sequence of Aduncisulcus paluster, a free-living microaerophilic Fornicata.</title>
        <authorList>
            <person name="Yuyama I."/>
            <person name="Kume K."/>
            <person name="Tamura T."/>
            <person name="Inagaki Y."/>
            <person name="Hashimoto T."/>
        </authorList>
    </citation>
    <scope>NUCLEOTIDE SEQUENCE</scope>
    <source>
        <strain evidence="13">NY0171</strain>
    </source>
</reference>
<name>A0ABQ5KID4_9EUKA</name>
<dbReference type="CDD" id="cd03250">
    <property type="entry name" value="ABCC_MRP_domain1"/>
    <property type="match status" value="1"/>
</dbReference>
<evidence type="ECO:0000259" key="11">
    <source>
        <dbReference type="PROSITE" id="PS50893"/>
    </source>
</evidence>
<feature type="transmembrane region" description="Helical" evidence="10">
    <location>
        <begin position="227"/>
        <end position="249"/>
    </location>
</feature>
<evidence type="ECO:0000256" key="3">
    <source>
        <dbReference type="ARBA" id="ARBA00022448"/>
    </source>
</evidence>
<dbReference type="Pfam" id="PF00005">
    <property type="entry name" value="ABC_tran"/>
    <property type="match status" value="2"/>
</dbReference>
<feature type="transmembrane region" description="Helical" evidence="10">
    <location>
        <begin position="1002"/>
        <end position="1021"/>
    </location>
</feature>
<keyword evidence="6 13" id="KW-0067">ATP-binding</keyword>
<dbReference type="InterPro" id="IPR036640">
    <property type="entry name" value="ABC1_TM_sf"/>
</dbReference>
<comment type="caution">
    <text evidence="13">The sequence shown here is derived from an EMBL/GenBank/DDBJ whole genome shotgun (WGS) entry which is preliminary data.</text>
</comment>
<feature type="compositionally biased region" description="Low complexity" evidence="9">
    <location>
        <begin position="526"/>
        <end position="547"/>
    </location>
</feature>
<dbReference type="PANTHER" id="PTHR24223:SF456">
    <property type="entry name" value="MULTIDRUG RESISTANCE-ASSOCIATED PROTEIN LETHAL(2)03659"/>
    <property type="match status" value="1"/>
</dbReference>